<dbReference type="InterPro" id="IPR035587">
    <property type="entry name" value="DUS-like_FMN-bd"/>
</dbReference>
<dbReference type="PROSITE" id="PS01136">
    <property type="entry name" value="UPF0034"/>
    <property type="match status" value="1"/>
</dbReference>
<dbReference type="InterPro" id="IPR013785">
    <property type="entry name" value="Aldolase_TIM"/>
</dbReference>
<dbReference type="GO" id="GO:0050660">
    <property type="term" value="F:flavin adenine dinucleotide binding"/>
    <property type="evidence" value="ECO:0007669"/>
    <property type="project" value="InterPro"/>
</dbReference>
<feature type="domain" description="DUS-like FMN-binding" evidence="6">
    <location>
        <begin position="13"/>
        <end position="238"/>
    </location>
</feature>
<reference evidence="7 8" key="1">
    <citation type="submission" date="2017-01" db="EMBL/GenBank/DDBJ databases">
        <title>The cable genome- insights into the physiology and evolution of filamentous bacteria capable of sulfide oxidation via long distance electron transfer.</title>
        <authorList>
            <person name="Schreiber L."/>
            <person name="Bjerg J.T."/>
            <person name="Boggild A."/>
            <person name="Van De Vossenberg J."/>
            <person name="Meysman F."/>
            <person name="Nielsen L.P."/>
            <person name="Schramm A."/>
            <person name="Kjeldsen K.U."/>
        </authorList>
    </citation>
    <scope>NUCLEOTIDE SEQUENCE [LARGE SCALE GENOMIC DNA]</scope>
    <source>
        <strain evidence="7">MCF</strain>
    </source>
</reference>
<accession>A0A3S3QUT9</accession>
<evidence type="ECO:0000256" key="1">
    <source>
        <dbReference type="ARBA" id="ARBA00001917"/>
    </source>
</evidence>
<keyword evidence="2" id="KW-0285">Flavoprotein</keyword>
<dbReference type="SUPFAM" id="SSF51395">
    <property type="entry name" value="FMN-linked oxidoreductases"/>
    <property type="match status" value="1"/>
</dbReference>
<comment type="cofactor">
    <cofactor evidence="1">
        <name>FMN</name>
        <dbReference type="ChEBI" id="CHEBI:58210"/>
    </cofactor>
</comment>
<dbReference type="EMBL" id="MTKO01000134">
    <property type="protein sequence ID" value="RWX43013.1"/>
    <property type="molecule type" value="Genomic_DNA"/>
</dbReference>
<keyword evidence="4" id="KW-0819">tRNA processing</keyword>
<dbReference type="PANTHER" id="PTHR11082:SF25">
    <property type="entry name" value="DUS-LIKE FMN-BINDING DOMAIN-CONTAINING PROTEIN"/>
    <property type="match status" value="1"/>
</dbReference>
<evidence type="ECO:0000256" key="4">
    <source>
        <dbReference type="ARBA" id="ARBA00022694"/>
    </source>
</evidence>
<dbReference type="CDD" id="cd02801">
    <property type="entry name" value="DUS_like_FMN"/>
    <property type="match status" value="1"/>
</dbReference>
<dbReference type="Gene3D" id="3.20.20.70">
    <property type="entry name" value="Aldolase class I"/>
    <property type="match status" value="1"/>
</dbReference>
<evidence type="ECO:0000313" key="8">
    <source>
        <dbReference type="Proteomes" id="UP000287853"/>
    </source>
</evidence>
<protein>
    <submittedName>
        <fullName evidence="7">Putative TIM-barrel protein, nifR3 family</fullName>
    </submittedName>
</protein>
<dbReference type="Pfam" id="PF01207">
    <property type="entry name" value="Dus"/>
    <property type="match status" value="1"/>
</dbReference>
<evidence type="ECO:0000259" key="6">
    <source>
        <dbReference type="Pfam" id="PF01207"/>
    </source>
</evidence>
<comment type="caution">
    <text evidence="7">The sequence shown here is derived from an EMBL/GenBank/DDBJ whole genome shotgun (WGS) entry which is preliminary data.</text>
</comment>
<dbReference type="AlphaFoldDB" id="A0A3S3QUT9"/>
<evidence type="ECO:0000256" key="2">
    <source>
        <dbReference type="ARBA" id="ARBA00022630"/>
    </source>
</evidence>
<evidence type="ECO:0000256" key="3">
    <source>
        <dbReference type="ARBA" id="ARBA00022643"/>
    </source>
</evidence>
<sequence length="341" mass="37686">MKIKNLHLDTPLLLAPMAGLTHSALRTLLLQFGGVGLLSTEMLAARKLPVENERLSPFLVRTEQEKPLSYQLLVSGVDEIAPALEALVRLHADAVDINLGCPAPKVRRSGGGSSLMDAPELVREIIAEARRKTALPLTAKIRLGESFSEEKLQSFCQMLDGEGIDLLTVHARLRKEAFCRKPHWQWVAKVKEWVSIPVIANGSVLSVADAKKCLQVSNADGLMIGRGAAYTPWLFADIAREVYGFDIPQIKVCLPMVYADFVVALLRFIPERRLGRMKEFTHYFATNYFFGHTLACEVQGAGSVEQAWQKACAFFQRNDEQGMAEGEQRLAEVGALLVDVG</sequence>
<name>A0A3S3QUT9_9BACT</name>
<keyword evidence="5" id="KW-0560">Oxidoreductase</keyword>
<organism evidence="7 8">
    <name type="scientific">Candidatus Electrothrix aarhusensis</name>
    <dbReference type="NCBI Taxonomy" id="1859131"/>
    <lineage>
        <taxon>Bacteria</taxon>
        <taxon>Pseudomonadati</taxon>
        <taxon>Thermodesulfobacteriota</taxon>
        <taxon>Desulfobulbia</taxon>
        <taxon>Desulfobulbales</taxon>
        <taxon>Desulfobulbaceae</taxon>
        <taxon>Candidatus Electrothrix</taxon>
    </lineage>
</organism>
<dbReference type="GO" id="GO:0017150">
    <property type="term" value="F:tRNA dihydrouridine synthase activity"/>
    <property type="evidence" value="ECO:0007669"/>
    <property type="project" value="InterPro"/>
</dbReference>
<dbReference type="InterPro" id="IPR018517">
    <property type="entry name" value="tRNA_hU_synthase_CS"/>
</dbReference>
<keyword evidence="8" id="KW-1185">Reference proteome</keyword>
<keyword evidence="3" id="KW-0288">FMN</keyword>
<proteinExistence type="predicted"/>
<dbReference type="PANTHER" id="PTHR11082">
    <property type="entry name" value="TRNA-DIHYDROURIDINE SYNTHASE"/>
    <property type="match status" value="1"/>
</dbReference>
<dbReference type="Proteomes" id="UP000287853">
    <property type="component" value="Unassembled WGS sequence"/>
</dbReference>
<evidence type="ECO:0000256" key="5">
    <source>
        <dbReference type="ARBA" id="ARBA00023002"/>
    </source>
</evidence>
<evidence type="ECO:0000313" key="7">
    <source>
        <dbReference type="EMBL" id="RWX43013.1"/>
    </source>
</evidence>
<gene>
    <name evidence="7" type="ORF">H206_03257</name>
</gene>